<keyword evidence="2" id="KW-0067">ATP-binding</keyword>
<proteinExistence type="predicted"/>
<dbReference type="Proteomes" id="UP001176940">
    <property type="component" value="Unassembled WGS sequence"/>
</dbReference>
<reference evidence="4" key="1">
    <citation type="submission" date="2023-07" db="EMBL/GenBank/DDBJ databases">
        <authorList>
            <person name="Stuckert A."/>
        </authorList>
    </citation>
    <scope>NUCLEOTIDE SEQUENCE</scope>
</reference>
<organism evidence="4 5">
    <name type="scientific">Ranitomeya imitator</name>
    <name type="common">mimic poison frog</name>
    <dbReference type="NCBI Taxonomy" id="111125"/>
    <lineage>
        <taxon>Eukaryota</taxon>
        <taxon>Metazoa</taxon>
        <taxon>Chordata</taxon>
        <taxon>Craniata</taxon>
        <taxon>Vertebrata</taxon>
        <taxon>Euteleostomi</taxon>
        <taxon>Amphibia</taxon>
        <taxon>Batrachia</taxon>
        <taxon>Anura</taxon>
        <taxon>Neobatrachia</taxon>
        <taxon>Hyloidea</taxon>
        <taxon>Dendrobatidae</taxon>
        <taxon>Dendrobatinae</taxon>
        <taxon>Ranitomeya</taxon>
    </lineage>
</organism>
<feature type="domain" description="Bacterial type II secretion system protein E" evidence="3">
    <location>
        <begin position="5"/>
        <end position="165"/>
    </location>
</feature>
<evidence type="ECO:0000313" key="5">
    <source>
        <dbReference type="Proteomes" id="UP001176940"/>
    </source>
</evidence>
<evidence type="ECO:0000259" key="3">
    <source>
        <dbReference type="Pfam" id="PF00437"/>
    </source>
</evidence>
<evidence type="ECO:0000256" key="2">
    <source>
        <dbReference type="ARBA" id="ARBA00022840"/>
    </source>
</evidence>
<dbReference type="InterPro" id="IPR001482">
    <property type="entry name" value="T2SS/T4SS_dom"/>
</dbReference>
<accession>A0ABN9MAZ9</accession>
<dbReference type="PANTHER" id="PTHR30258:SF1">
    <property type="entry name" value="PROTEIN TRANSPORT PROTEIN HOFB HOMOLOG"/>
    <property type="match status" value="1"/>
</dbReference>
<dbReference type="EMBL" id="CAUEEQ010055585">
    <property type="protein sequence ID" value="CAJ0962608.1"/>
    <property type="molecule type" value="Genomic_DNA"/>
</dbReference>
<protein>
    <recommendedName>
        <fullName evidence="3">Bacterial type II secretion system protein E domain-containing protein</fullName>
    </recommendedName>
</protein>
<name>A0ABN9MAZ9_9NEOB</name>
<dbReference type="InterPro" id="IPR027417">
    <property type="entry name" value="P-loop_NTPase"/>
</dbReference>
<evidence type="ECO:0000313" key="4">
    <source>
        <dbReference type="EMBL" id="CAJ0962608.1"/>
    </source>
</evidence>
<dbReference type="PANTHER" id="PTHR30258">
    <property type="entry name" value="TYPE II SECRETION SYSTEM PROTEIN GSPE-RELATED"/>
    <property type="match status" value="1"/>
</dbReference>
<keyword evidence="1" id="KW-0547">Nucleotide-binding</keyword>
<dbReference type="SUPFAM" id="SSF52540">
    <property type="entry name" value="P-loop containing nucleoside triphosphate hydrolases"/>
    <property type="match status" value="1"/>
</dbReference>
<dbReference type="Gene3D" id="3.40.50.300">
    <property type="entry name" value="P-loop containing nucleotide triphosphate hydrolases"/>
    <property type="match status" value="1"/>
</dbReference>
<evidence type="ECO:0000256" key="1">
    <source>
        <dbReference type="ARBA" id="ARBA00022741"/>
    </source>
</evidence>
<dbReference type="Pfam" id="PF00437">
    <property type="entry name" value="T2SSE"/>
    <property type="match status" value="1"/>
</dbReference>
<sequence>MSLWFGEIRDTETATIAIKAAQTGHLVLSTLHTNSKQQKHSVALNKWTSLAGSIRLIIAQRLVRTLCPHCKKEASTPIEVTINQEIVALKHWYAAGCERCYSGYYGRAAIFELLVISDALRFAIINGESTATIHTLAIQQGMETLFENGYPHGHRRQTSMEEVIRVLGVF</sequence>
<keyword evidence="5" id="KW-1185">Reference proteome</keyword>
<comment type="caution">
    <text evidence="4">The sequence shown here is derived from an EMBL/GenBank/DDBJ whole genome shotgun (WGS) entry which is preliminary data.</text>
</comment>
<gene>
    <name evidence="4" type="ORF">RIMI_LOCUS18321049</name>
</gene>